<evidence type="ECO:0000256" key="2">
    <source>
        <dbReference type="SAM" id="Phobius"/>
    </source>
</evidence>
<evidence type="ECO:0000256" key="1">
    <source>
        <dbReference type="SAM" id="MobiDB-lite"/>
    </source>
</evidence>
<feature type="compositionally biased region" description="Low complexity" evidence="1">
    <location>
        <begin position="216"/>
        <end position="232"/>
    </location>
</feature>
<dbReference type="InterPro" id="IPR037504">
    <property type="entry name" value="PSI_induc_2"/>
</dbReference>
<dbReference type="InParanoid" id="A0A074Y1J9"/>
<dbReference type="EMBL" id="KL584777">
    <property type="protein sequence ID" value="KEQ91595.1"/>
    <property type="molecule type" value="Genomic_DNA"/>
</dbReference>
<gene>
    <name evidence="3" type="ORF">AUEXF2481DRAFT_462972</name>
</gene>
<feature type="transmembrane region" description="Helical" evidence="2">
    <location>
        <begin position="34"/>
        <end position="55"/>
    </location>
</feature>
<dbReference type="Proteomes" id="UP000030641">
    <property type="component" value="Unassembled WGS sequence"/>
</dbReference>
<dbReference type="PANTHER" id="PTHR40018:SF1">
    <property type="entry name" value="[PSI+] INDUCTION PROTEIN 2"/>
    <property type="match status" value="1"/>
</dbReference>
<feature type="compositionally biased region" description="Polar residues" evidence="1">
    <location>
        <begin position="233"/>
        <end position="246"/>
    </location>
</feature>
<dbReference type="RefSeq" id="XP_013340102.1">
    <property type="nucleotide sequence ID" value="XM_013484648.1"/>
</dbReference>
<organism evidence="3 4">
    <name type="scientific">Aureobasidium subglaciale (strain EXF-2481)</name>
    <name type="common">Aureobasidium pullulans var. subglaciale</name>
    <dbReference type="NCBI Taxonomy" id="1043005"/>
    <lineage>
        <taxon>Eukaryota</taxon>
        <taxon>Fungi</taxon>
        <taxon>Dikarya</taxon>
        <taxon>Ascomycota</taxon>
        <taxon>Pezizomycotina</taxon>
        <taxon>Dothideomycetes</taxon>
        <taxon>Dothideomycetidae</taxon>
        <taxon>Dothideales</taxon>
        <taxon>Saccotheciaceae</taxon>
        <taxon>Aureobasidium</taxon>
    </lineage>
</organism>
<dbReference type="PANTHER" id="PTHR40018">
    <property type="entry name" value="[PSI+] INDUCTION PROTEIN 2"/>
    <property type="match status" value="1"/>
</dbReference>
<dbReference type="OMA" id="TISSWDN"/>
<evidence type="ECO:0000313" key="3">
    <source>
        <dbReference type="EMBL" id="KEQ91595.1"/>
    </source>
</evidence>
<dbReference type="HOGENOM" id="CLU_1030508_0_0_1"/>
<dbReference type="GeneID" id="25368094"/>
<keyword evidence="4" id="KW-1185">Reference proteome</keyword>
<evidence type="ECO:0000313" key="4">
    <source>
        <dbReference type="Proteomes" id="UP000030641"/>
    </source>
</evidence>
<protein>
    <submittedName>
        <fullName evidence="3">Uncharacterized protein</fullName>
    </submittedName>
</protein>
<sequence>MYSRYIRDMSSEVSDVKNTFSGWDQCMAKAYCKWPVIIGIILGVVIAASMIWCLIRCICCGAECCCGCLSCFSCCTSCCNSSSHHSNKGYTQPMTAAPQVSQYAQYQPTAAPVYRAQQQAQYARFDAPGAGAKAFNEDALPAMPSWGQSRTVRQQEEVDEMDMGRLHQHQHQYNNNNNQAAEPMLPKSPYAQVAEYPYQANAGAYSGDLGYAGEQGQQQQYGYGQQQQMQQYSPRAQSPGYESQFSHAAPPSYHTSAPARKPVGGSWRDL</sequence>
<dbReference type="GO" id="GO:0005886">
    <property type="term" value="C:plasma membrane"/>
    <property type="evidence" value="ECO:0007669"/>
    <property type="project" value="TreeGrafter"/>
</dbReference>
<feature type="region of interest" description="Disordered" evidence="1">
    <location>
        <begin position="216"/>
        <end position="270"/>
    </location>
</feature>
<reference evidence="3 4" key="1">
    <citation type="journal article" date="2014" name="BMC Genomics">
        <title>Genome sequencing of four Aureobasidium pullulans varieties: biotechnological potential, stress tolerance, and description of new species.</title>
        <authorList>
            <person name="Gostin Ar C."/>
            <person name="Ohm R.A."/>
            <person name="Kogej T."/>
            <person name="Sonjak S."/>
            <person name="Turk M."/>
            <person name="Zajc J."/>
            <person name="Zalar P."/>
            <person name="Grube M."/>
            <person name="Sun H."/>
            <person name="Han J."/>
            <person name="Sharma A."/>
            <person name="Chiniquy J."/>
            <person name="Ngan C.Y."/>
            <person name="Lipzen A."/>
            <person name="Barry K."/>
            <person name="Grigoriev I.V."/>
            <person name="Gunde-Cimerman N."/>
        </authorList>
    </citation>
    <scope>NUCLEOTIDE SEQUENCE [LARGE SCALE GENOMIC DNA]</scope>
    <source>
        <strain evidence="3 4">EXF-2481</strain>
    </source>
</reference>
<proteinExistence type="predicted"/>
<dbReference type="AlphaFoldDB" id="A0A074Y1J9"/>
<keyword evidence="2" id="KW-0472">Membrane</keyword>
<keyword evidence="2" id="KW-0812">Transmembrane</keyword>
<name>A0A074Y1J9_AURSE</name>
<dbReference type="STRING" id="1043005.A0A074Y1J9"/>
<dbReference type="OrthoDB" id="5401332at2759"/>
<dbReference type="GO" id="GO:0005935">
    <property type="term" value="C:cellular bud neck"/>
    <property type="evidence" value="ECO:0007669"/>
    <property type="project" value="TreeGrafter"/>
</dbReference>
<keyword evidence="2" id="KW-1133">Transmembrane helix</keyword>
<accession>A0A074Y1J9</accession>